<dbReference type="InParanoid" id="A0A0D0ED16"/>
<feature type="compositionally biased region" description="Polar residues" evidence="1">
    <location>
        <begin position="1"/>
        <end position="17"/>
    </location>
</feature>
<dbReference type="Proteomes" id="UP000054538">
    <property type="component" value="Unassembled WGS sequence"/>
</dbReference>
<evidence type="ECO:0000256" key="1">
    <source>
        <dbReference type="SAM" id="MobiDB-lite"/>
    </source>
</evidence>
<proteinExistence type="predicted"/>
<name>A0A0D0ED16_9AGAM</name>
<reference evidence="2 3" key="1">
    <citation type="submission" date="2014-04" db="EMBL/GenBank/DDBJ databases">
        <authorList>
            <consortium name="DOE Joint Genome Institute"/>
            <person name="Kuo A."/>
            <person name="Kohler A."/>
            <person name="Jargeat P."/>
            <person name="Nagy L.G."/>
            <person name="Floudas D."/>
            <person name="Copeland A."/>
            <person name="Barry K.W."/>
            <person name="Cichocki N."/>
            <person name="Veneault-Fourrey C."/>
            <person name="LaButti K."/>
            <person name="Lindquist E.A."/>
            <person name="Lipzen A."/>
            <person name="Lundell T."/>
            <person name="Morin E."/>
            <person name="Murat C."/>
            <person name="Sun H."/>
            <person name="Tunlid A."/>
            <person name="Henrissat B."/>
            <person name="Grigoriev I.V."/>
            <person name="Hibbett D.S."/>
            <person name="Martin F."/>
            <person name="Nordberg H.P."/>
            <person name="Cantor M.N."/>
            <person name="Hua S.X."/>
        </authorList>
    </citation>
    <scope>NUCLEOTIDE SEQUENCE [LARGE SCALE GENOMIC DNA]</scope>
    <source>
        <strain evidence="2 3">Ve08.2h10</strain>
    </source>
</reference>
<dbReference type="EMBL" id="KN824836">
    <property type="protein sequence ID" value="KIL00336.1"/>
    <property type="molecule type" value="Genomic_DNA"/>
</dbReference>
<sequence length="145" mass="16366">MNQVTSESDISLAQSGQDEVPQPPSEERSQPSGLYRTLEDVLAQPSTALVREFASSVNQSAMEEANKTELFRKELRKRLFQIVFKTYGWSNARLVHETNAAERALEKDVQDVLSTEREQGMSSCPPSTIFGMRAFLEATRLHFAR</sequence>
<keyword evidence="3" id="KW-1185">Reference proteome</keyword>
<dbReference type="HOGENOM" id="CLU_1787435_0_0_1"/>
<accession>A0A0D0ED16</accession>
<organism evidence="2 3">
    <name type="scientific">Paxillus rubicundulus Ve08.2h10</name>
    <dbReference type="NCBI Taxonomy" id="930991"/>
    <lineage>
        <taxon>Eukaryota</taxon>
        <taxon>Fungi</taxon>
        <taxon>Dikarya</taxon>
        <taxon>Basidiomycota</taxon>
        <taxon>Agaricomycotina</taxon>
        <taxon>Agaricomycetes</taxon>
        <taxon>Agaricomycetidae</taxon>
        <taxon>Boletales</taxon>
        <taxon>Paxilineae</taxon>
        <taxon>Paxillaceae</taxon>
        <taxon>Paxillus</taxon>
    </lineage>
</organism>
<reference evidence="3" key="2">
    <citation type="submission" date="2015-01" db="EMBL/GenBank/DDBJ databases">
        <title>Evolutionary Origins and Diversification of the Mycorrhizal Mutualists.</title>
        <authorList>
            <consortium name="DOE Joint Genome Institute"/>
            <consortium name="Mycorrhizal Genomics Consortium"/>
            <person name="Kohler A."/>
            <person name="Kuo A."/>
            <person name="Nagy L.G."/>
            <person name="Floudas D."/>
            <person name="Copeland A."/>
            <person name="Barry K.W."/>
            <person name="Cichocki N."/>
            <person name="Veneault-Fourrey C."/>
            <person name="LaButti K."/>
            <person name="Lindquist E.A."/>
            <person name="Lipzen A."/>
            <person name="Lundell T."/>
            <person name="Morin E."/>
            <person name="Murat C."/>
            <person name="Riley R."/>
            <person name="Ohm R."/>
            <person name="Sun H."/>
            <person name="Tunlid A."/>
            <person name="Henrissat B."/>
            <person name="Grigoriev I.V."/>
            <person name="Hibbett D.S."/>
            <person name="Martin F."/>
        </authorList>
    </citation>
    <scope>NUCLEOTIDE SEQUENCE [LARGE SCALE GENOMIC DNA]</scope>
    <source>
        <strain evidence="3">Ve08.2h10</strain>
    </source>
</reference>
<gene>
    <name evidence="2" type="ORF">PAXRUDRAFT_130125</name>
</gene>
<feature type="region of interest" description="Disordered" evidence="1">
    <location>
        <begin position="1"/>
        <end position="33"/>
    </location>
</feature>
<protein>
    <submittedName>
        <fullName evidence="2">Uncharacterized protein</fullName>
    </submittedName>
</protein>
<dbReference type="AlphaFoldDB" id="A0A0D0ED16"/>
<evidence type="ECO:0000313" key="2">
    <source>
        <dbReference type="EMBL" id="KIL00336.1"/>
    </source>
</evidence>
<evidence type="ECO:0000313" key="3">
    <source>
        <dbReference type="Proteomes" id="UP000054538"/>
    </source>
</evidence>
<dbReference type="OrthoDB" id="3224400at2759"/>